<evidence type="ECO:0000256" key="5">
    <source>
        <dbReference type="ARBA" id="ARBA00023157"/>
    </source>
</evidence>
<dbReference type="InterPro" id="IPR017905">
    <property type="entry name" value="ERV/ALR_sulphydryl_oxidase"/>
</dbReference>
<comment type="catalytic activity">
    <reaction evidence="6">
        <text>2 R'C(R)SH + O2 = R'C(R)S-S(R)CR' + H2O2</text>
        <dbReference type="Rhea" id="RHEA:17357"/>
        <dbReference type="ChEBI" id="CHEBI:15379"/>
        <dbReference type="ChEBI" id="CHEBI:16240"/>
        <dbReference type="ChEBI" id="CHEBI:16520"/>
        <dbReference type="ChEBI" id="CHEBI:17412"/>
        <dbReference type="EC" id="1.8.3.2"/>
    </reaction>
</comment>
<evidence type="ECO:0000313" key="9">
    <source>
        <dbReference type="EMBL" id="EJK45820.1"/>
    </source>
</evidence>
<comment type="cofactor">
    <cofactor evidence="1 6">
        <name>FAD</name>
        <dbReference type="ChEBI" id="CHEBI:57692"/>
    </cofactor>
</comment>
<name>K0R1K7_THAOC</name>
<reference evidence="9 10" key="1">
    <citation type="journal article" date="2012" name="Genome Biol.">
        <title>Genome and low-iron response of an oceanic diatom adapted to chronic iron limitation.</title>
        <authorList>
            <person name="Lommer M."/>
            <person name="Specht M."/>
            <person name="Roy A.S."/>
            <person name="Kraemer L."/>
            <person name="Andreson R."/>
            <person name="Gutowska M.A."/>
            <person name="Wolf J."/>
            <person name="Bergner S.V."/>
            <person name="Schilhabel M.B."/>
            <person name="Klostermeier U.C."/>
            <person name="Beiko R.G."/>
            <person name="Rosenstiel P."/>
            <person name="Hippler M."/>
            <person name="Laroche J."/>
        </authorList>
    </citation>
    <scope>NUCLEOTIDE SEQUENCE [LARGE SCALE GENOMIC DNA]</scope>
    <source>
        <strain evidence="9 10">CCMP1005</strain>
    </source>
</reference>
<keyword evidence="3 6" id="KW-0274">FAD</keyword>
<evidence type="ECO:0000256" key="2">
    <source>
        <dbReference type="ARBA" id="ARBA00022630"/>
    </source>
</evidence>
<dbReference type="SUPFAM" id="SSF69000">
    <property type="entry name" value="FAD-dependent thiol oxidase"/>
    <property type="match status" value="1"/>
</dbReference>
<keyword evidence="2 6" id="KW-0285">Flavoprotein</keyword>
<organism evidence="9 10">
    <name type="scientific">Thalassiosira oceanica</name>
    <name type="common">Marine diatom</name>
    <dbReference type="NCBI Taxonomy" id="159749"/>
    <lineage>
        <taxon>Eukaryota</taxon>
        <taxon>Sar</taxon>
        <taxon>Stramenopiles</taxon>
        <taxon>Ochrophyta</taxon>
        <taxon>Bacillariophyta</taxon>
        <taxon>Coscinodiscophyceae</taxon>
        <taxon>Thalassiosirophycidae</taxon>
        <taxon>Thalassiosirales</taxon>
        <taxon>Thalassiosiraceae</taxon>
        <taxon>Thalassiosira</taxon>
    </lineage>
</organism>
<dbReference type="EMBL" id="AGNL01048224">
    <property type="protein sequence ID" value="EJK45820.1"/>
    <property type="molecule type" value="Genomic_DNA"/>
</dbReference>
<feature type="signal peptide" evidence="7">
    <location>
        <begin position="1"/>
        <end position="19"/>
    </location>
</feature>
<dbReference type="Gene3D" id="1.20.120.310">
    <property type="entry name" value="ERV/ALR sulfhydryl oxidase domain"/>
    <property type="match status" value="1"/>
</dbReference>
<keyword evidence="4 6" id="KW-0560">Oxidoreductase</keyword>
<gene>
    <name evidence="9" type="ORF">THAOC_35548</name>
</gene>
<keyword evidence="10" id="KW-1185">Reference proteome</keyword>
<protein>
    <recommendedName>
        <fullName evidence="6">Sulfhydryl oxidase</fullName>
        <ecNumber evidence="6">1.8.3.2</ecNumber>
    </recommendedName>
</protein>
<dbReference type="EC" id="1.8.3.2" evidence="6"/>
<sequence>MHFGRSALLCLSLAFGVAGQSSISNSFLEQKAAQQNLRNHRNHAQSDAADSLVEDSECAYPAPFSPNNMYDALARDSCFSGPELDMLNIEAAAFRLITASARMVYQGGPEGIGTSAGRKWCFGSRKTDGRPYLWGNFKVHVVTLLDLIEQLQLLPDECQTRHQPLRDILLPDRDTSGITFEYVTGVEVDPDSPPLGWWEDVFLPVAAEAFSCGFTDDDAVIPTSPPLSRDIRDLFEESATIQQVWRLIRGYIHSPQKQRENNNRQQDFDVSLYIPFLKTAPARIYLGEEPRPDGETRGAMRTGFPTYQGHVVWFLWHTIAARVADIETRCDGVDLAMTLSTVKTLVGYFGLTHPCPYCRYHLMTRVSRNDADWRRLSGDHKVTLNGEKWSESAAYPLEYLYAGANLREKLESIVDGDSLMLFFWKVHNAVTASVSLSSECKTEEIFGGLDFGCEDRGHEGNFAYKEGSSDERKLSSRNLGRAWPTATRYSFWLKSAEGFGDARDSMADAHTKLNNLDAEYSIRMNFMTQDLSRDVESELMQAISDLDRAILGTNLLFSEYELHTEPSCEAYDETMGSFDPLDVPMPLLEDGNFPLEPSDACLATDDGIEPLNGHQARDYAACLSGKYMTSKFLQGPPCMGAHGPQGPSLGLAVILARSLESCEGGRVEHGSVFGRNIMTVHTQAGLVGGRGEDVHAEPDGLRCGFAKIGPCWLIMCEVKASLIHISSRQAGSILVLVGLRPQTPN</sequence>
<evidence type="ECO:0000313" key="10">
    <source>
        <dbReference type="Proteomes" id="UP000266841"/>
    </source>
</evidence>
<comment type="caution">
    <text evidence="9">The sequence shown here is derived from an EMBL/GenBank/DDBJ whole genome shotgun (WGS) entry which is preliminary data.</text>
</comment>
<evidence type="ECO:0000256" key="4">
    <source>
        <dbReference type="ARBA" id="ARBA00023002"/>
    </source>
</evidence>
<dbReference type="PROSITE" id="PS51324">
    <property type="entry name" value="ERV_ALR"/>
    <property type="match status" value="1"/>
</dbReference>
<dbReference type="OrthoDB" id="17777at2759"/>
<dbReference type="eggNOG" id="ENOG502S0M3">
    <property type="taxonomic scope" value="Eukaryota"/>
</dbReference>
<feature type="chain" id="PRO_5003836536" description="Sulfhydryl oxidase" evidence="7">
    <location>
        <begin position="20"/>
        <end position="745"/>
    </location>
</feature>
<evidence type="ECO:0000259" key="8">
    <source>
        <dbReference type="PROSITE" id="PS51324"/>
    </source>
</evidence>
<dbReference type="InterPro" id="IPR036774">
    <property type="entry name" value="ERV/ALR_sulphydryl_oxid_sf"/>
</dbReference>
<evidence type="ECO:0000256" key="6">
    <source>
        <dbReference type="RuleBase" id="RU371123"/>
    </source>
</evidence>
<dbReference type="Proteomes" id="UP000266841">
    <property type="component" value="Unassembled WGS sequence"/>
</dbReference>
<evidence type="ECO:0000256" key="7">
    <source>
        <dbReference type="SAM" id="SignalP"/>
    </source>
</evidence>
<evidence type="ECO:0000256" key="3">
    <source>
        <dbReference type="ARBA" id="ARBA00022827"/>
    </source>
</evidence>
<dbReference type="AlphaFoldDB" id="K0R1K7"/>
<feature type="domain" description="ERV/ALR sulfhydryl oxidase" evidence="8">
    <location>
        <begin position="301"/>
        <end position="451"/>
    </location>
</feature>
<accession>K0R1K7</accession>
<keyword evidence="7" id="KW-0732">Signal</keyword>
<evidence type="ECO:0000256" key="1">
    <source>
        <dbReference type="ARBA" id="ARBA00001974"/>
    </source>
</evidence>
<proteinExistence type="predicted"/>
<dbReference type="GO" id="GO:0016972">
    <property type="term" value="F:thiol oxidase activity"/>
    <property type="evidence" value="ECO:0007669"/>
    <property type="project" value="UniProtKB-EC"/>
</dbReference>
<keyword evidence="5" id="KW-1015">Disulfide bond</keyword>